<protein>
    <submittedName>
        <fullName evidence="1">DUF1993 domain-containing protein</fullName>
    </submittedName>
</protein>
<dbReference type="PANTHER" id="PTHR36922:SF1">
    <property type="entry name" value="DUF1993 DOMAIN-CONTAINING PROTEIN"/>
    <property type="match status" value="1"/>
</dbReference>
<dbReference type="AlphaFoldDB" id="A0A345P2U1"/>
<dbReference type="OrthoDB" id="338237at2"/>
<reference evidence="1 2" key="1">
    <citation type="submission" date="2018-07" db="EMBL/GenBank/DDBJ databases">
        <title>Genome sequencing of Moraxellaceae gen. HYN0046.</title>
        <authorList>
            <person name="Kim M."/>
            <person name="Yi H."/>
        </authorList>
    </citation>
    <scope>NUCLEOTIDE SEQUENCE [LARGE SCALE GENOMIC DNA]</scope>
    <source>
        <strain evidence="1 2">HYN0046</strain>
    </source>
</reference>
<evidence type="ECO:0000313" key="1">
    <source>
        <dbReference type="EMBL" id="AXI01600.1"/>
    </source>
</evidence>
<dbReference type="Pfam" id="PF09351">
    <property type="entry name" value="DUF1993"/>
    <property type="match status" value="1"/>
</dbReference>
<accession>A0A345P2U1</accession>
<keyword evidence="2" id="KW-1185">Reference proteome</keyword>
<name>A0A345P2U1_9GAMM</name>
<dbReference type="SUPFAM" id="SSF109854">
    <property type="entry name" value="DinB/YfiT-like putative metalloenzymes"/>
    <property type="match status" value="1"/>
</dbReference>
<organism evidence="1 2">
    <name type="scientific">Aquirhabdus parva</name>
    <dbReference type="NCBI Taxonomy" id="2283318"/>
    <lineage>
        <taxon>Bacteria</taxon>
        <taxon>Pseudomonadati</taxon>
        <taxon>Pseudomonadota</taxon>
        <taxon>Gammaproteobacteria</taxon>
        <taxon>Moraxellales</taxon>
        <taxon>Moraxellaceae</taxon>
        <taxon>Aquirhabdus</taxon>
    </lineage>
</organism>
<gene>
    <name evidence="1" type="ORF">HYN46_01015</name>
</gene>
<dbReference type="EMBL" id="CP031222">
    <property type="protein sequence ID" value="AXI01600.1"/>
    <property type="molecule type" value="Genomic_DNA"/>
</dbReference>
<dbReference type="RefSeq" id="WP_114897710.1">
    <property type="nucleotide sequence ID" value="NZ_CP031222.1"/>
</dbReference>
<dbReference type="Gene3D" id="1.20.120.450">
    <property type="entry name" value="dinb family like domain"/>
    <property type="match status" value="1"/>
</dbReference>
<proteinExistence type="predicted"/>
<dbReference type="KEGG" id="mbah:HYN46_01015"/>
<dbReference type="InterPro" id="IPR034660">
    <property type="entry name" value="DinB/YfiT-like"/>
</dbReference>
<sequence length="167" mass="18440">MSFTIYSALIPMAKHLLNNQSKILSKAASYAAENSIDPNSLLNARFAPDMFPLTRQVQMATDTVKKGAARLAAIDAPVFEDVETTIPELQERIVKTIAFLESIPESAFEGAETRALKIPLGPGLLVDFTGQNYLTQWVLPNFIFHTTTAYDLLRHQGVTLGKRDFLG</sequence>
<dbReference type="PANTHER" id="PTHR36922">
    <property type="entry name" value="BLL2446 PROTEIN"/>
    <property type="match status" value="1"/>
</dbReference>
<dbReference type="Proteomes" id="UP000253940">
    <property type="component" value="Chromosome"/>
</dbReference>
<dbReference type="InterPro" id="IPR018531">
    <property type="entry name" value="DUF1993"/>
</dbReference>
<evidence type="ECO:0000313" key="2">
    <source>
        <dbReference type="Proteomes" id="UP000253940"/>
    </source>
</evidence>